<evidence type="ECO:0000256" key="8">
    <source>
        <dbReference type="PROSITE-ProRule" id="PRU00175"/>
    </source>
</evidence>
<evidence type="ECO:0000256" key="2">
    <source>
        <dbReference type="ARBA" id="ARBA00004906"/>
    </source>
</evidence>
<dbReference type="Pfam" id="PF13445">
    <property type="entry name" value="zf-RING_UBOX"/>
    <property type="match status" value="1"/>
</dbReference>
<dbReference type="InterPro" id="IPR039399">
    <property type="entry name" value="Deltex_C_sf"/>
</dbReference>
<dbReference type="OrthoDB" id="2449614at2759"/>
<reference evidence="11 12" key="1">
    <citation type="journal article" date="2007" name="Science">
        <title>Sea anemone genome reveals ancestral eumetazoan gene repertoire and genomic organization.</title>
        <authorList>
            <person name="Putnam N.H."/>
            <person name="Srivastava M."/>
            <person name="Hellsten U."/>
            <person name="Dirks B."/>
            <person name="Chapman J."/>
            <person name="Salamov A."/>
            <person name="Terry A."/>
            <person name="Shapiro H."/>
            <person name="Lindquist E."/>
            <person name="Kapitonov V.V."/>
            <person name="Jurka J."/>
            <person name="Genikhovich G."/>
            <person name="Grigoriev I.V."/>
            <person name="Lucas S.M."/>
            <person name="Steele R.E."/>
            <person name="Finnerty J.R."/>
            <person name="Technau U."/>
            <person name="Martindale M.Q."/>
            <person name="Rokhsar D.S."/>
        </authorList>
    </citation>
    <scope>NUCLEOTIDE SEQUENCE [LARGE SCALE GENOMIC DNA]</scope>
    <source>
        <strain evidence="12">CH2 X CH6</strain>
    </source>
</reference>
<proteinExistence type="inferred from homology"/>
<dbReference type="GO" id="GO:0005654">
    <property type="term" value="C:nucleoplasm"/>
    <property type="evidence" value="ECO:0000318"/>
    <property type="project" value="GO_Central"/>
</dbReference>
<comment type="subcellular location">
    <subcellularLocation>
        <location evidence="9">Cytoplasm</location>
    </subcellularLocation>
</comment>
<comment type="catalytic activity">
    <reaction evidence="1 9">
        <text>S-ubiquitinyl-[E2 ubiquitin-conjugating enzyme]-L-cysteine + [acceptor protein]-L-lysine = [E2 ubiquitin-conjugating enzyme]-L-cysteine + N(6)-ubiquitinyl-[acceptor protein]-L-lysine.</text>
        <dbReference type="EC" id="2.3.2.27"/>
    </reaction>
</comment>
<dbReference type="HOGENOM" id="CLU_030422_2_0_1"/>
<evidence type="ECO:0000259" key="10">
    <source>
        <dbReference type="PROSITE" id="PS50089"/>
    </source>
</evidence>
<evidence type="ECO:0000256" key="4">
    <source>
        <dbReference type="ARBA" id="ARBA00022679"/>
    </source>
</evidence>
<accession>A7SK88</accession>
<dbReference type="Gene3D" id="3.30.40.10">
    <property type="entry name" value="Zinc/RING finger domain, C3HC4 (zinc finger)"/>
    <property type="match status" value="1"/>
</dbReference>
<dbReference type="PROSITE" id="PS50089">
    <property type="entry name" value="ZF_RING_2"/>
    <property type="match status" value="1"/>
</dbReference>
<gene>
    <name evidence="11" type="ORF">NEMVEDRAFT_v1g121418</name>
</gene>
<dbReference type="GO" id="GO:0016567">
    <property type="term" value="P:protein ubiquitination"/>
    <property type="evidence" value="ECO:0000318"/>
    <property type="project" value="GO_Central"/>
</dbReference>
<dbReference type="UniPathway" id="UPA00143"/>
<dbReference type="GO" id="GO:0005737">
    <property type="term" value="C:cytoplasm"/>
    <property type="evidence" value="ECO:0007669"/>
    <property type="project" value="UniProtKB-SubCell"/>
</dbReference>
<dbReference type="KEGG" id="nve:5507270"/>
<dbReference type="InterPro" id="IPR039398">
    <property type="entry name" value="Deltex_fam"/>
</dbReference>
<keyword evidence="4 9" id="KW-0808">Transferase</keyword>
<dbReference type="InterPro" id="IPR039396">
    <property type="entry name" value="Deltex_C"/>
</dbReference>
<dbReference type="CDD" id="cd09633">
    <property type="entry name" value="Deltex_C"/>
    <property type="match status" value="1"/>
</dbReference>
<keyword evidence="6 8" id="KW-0863">Zinc-finger</keyword>
<dbReference type="InParanoid" id="A7SK88"/>
<keyword evidence="5 9" id="KW-0479">Metal-binding</keyword>
<dbReference type="SUPFAM" id="SSF57850">
    <property type="entry name" value="RING/U-box"/>
    <property type="match status" value="1"/>
</dbReference>
<feature type="domain" description="RING-type" evidence="10">
    <location>
        <begin position="2"/>
        <end position="59"/>
    </location>
</feature>
<evidence type="ECO:0000256" key="6">
    <source>
        <dbReference type="ARBA" id="ARBA00022771"/>
    </source>
</evidence>
<dbReference type="InterPro" id="IPR013083">
    <property type="entry name" value="Znf_RING/FYVE/PHD"/>
</dbReference>
<keyword evidence="7 9" id="KW-0862">Zinc</keyword>
<dbReference type="STRING" id="45351.A7SK88"/>
<evidence type="ECO:0000313" key="12">
    <source>
        <dbReference type="Proteomes" id="UP000001593"/>
    </source>
</evidence>
<keyword evidence="9" id="KW-0963">Cytoplasm</keyword>
<dbReference type="EC" id="2.3.2.27" evidence="9"/>
<dbReference type="eggNOG" id="ENOG502QQ9M">
    <property type="taxonomic scope" value="Eukaryota"/>
</dbReference>
<evidence type="ECO:0000256" key="9">
    <source>
        <dbReference type="RuleBase" id="RU367105"/>
    </source>
</evidence>
<keyword evidence="12" id="KW-1185">Reference proteome</keyword>
<dbReference type="SMART" id="SM00184">
    <property type="entry name" value="RING"/>
    <property type="match status" value="1"/>
</dbReference>
<name>A7SK88_NEMVE</name>
<evidence type="ECO:0000256" key="5">
    <source>
        <dbReference type="ARBA" id="ARBA00022723"/>
    </source>
</evidence>
<dbReference type="PhylomeDB" id="A7SK88"/>
<dbReference type="GO" id="GO:0008270">
    <property type="term" value="F:zinc ion binding"/>
    <property type="evidence" value="ECO:0007669"/>
    <property type="project" value="UniProtKB-KW"/>
</dbReference>
<dbReference type="Pfam" id="PF18102">
    <property type="entry name" value="DTC"/>
    <property type="match status" value="1"/>
</dbReference>
<dbReference type="PANTHER" id="PTHR12622">
    <property type="entry name" value="DELTEX-RELATED"/>
    <property type="match status" value="1"/>
</dbReference>
<evidence type="ECO:0000313" key="11">
    <source>
        <dbReference type="EMBL" id="EDO35865.1"/>
    </source>
</evidence>
<dbReference type="OMA" id="NIDCTIC"/>
<protein>
    <recommendedName>
        <fullName evidence="9">E3 ubiquitin-protein ligase</fullName>
        <ecNumber evidence="9">2.3.2.27</ecNumber>
    </recommendedName>
</protein>
<dbReference type="InterPro" id="IPR027370">
    <property type="entry name" value="Znf-RING_euk"/>
</dbReference>
<dbReference type="EMBL" id="DS469685">
    <property type="protein sequence ID" value="EDO35865.1"/>
    <property type="molecule type" value="Genomic_DNA"/>
</dbReference>
<evidence type="ECO:0000256" key="3">
    <source>
        <dbReference type="ARBA" id="ARBA00009413"/>
    </source>
</evidence>
<comment type="pathway">
    <text evidence="2 9">Protein modification; protein ubiquitination.</text>
</comment>
<dbReference type="InterPro" id="IPR001841">
    <property type="entry name" value="Znf_RING"/>
</dbReference>
<dbReference type="GO" id="GO:0061630">
    <property type="term" value="F:ubiquitin protein ligase activity"/>
    <property type="evidence" value="ECO:0000318"/>
    <property type="project" value="GO_Central"/>
</dbReference>
<evidence type="ECO:0000256" key="1">
    <source>
        <dbReference type="ARBA" id="ARBA00000900"/>
    </source>
</evidence>
<comment type="similarity">
    <text evidence="3 9">Belongs to the Deltex family.</text>
</comment>
<evidence type="ECO:0000256" key="7">
    <source>
        <dbReference type="ARBA" id="ARBA00022833"/>
    </source>
</evidence>
<dbReference type="FunFam" id="3.30.390.130:FF:000001">
    <property type="entry name" value="Probable E3 ubiquitin-protein ligase DTX3"/>
    <property type="match status" value="1"/>
</dbReference>
<sequence>ECAICIEKLSEVSGFCQTASSTLPEVKKLTKCNHCFHEECLLELLKNSKGGYIQCPTCKTIHGHKIGTQPDGSMTVHSTSHSLPGYPDCGMITIRYDFRPGIQGPDHPHPGNRYHTSGFPRTCYLPDNQKGQKVLRLLREAWSRRLIFTIATSVTTGLEDTVVWNEIHHKTDAFTNHSGHGYPDPKYLDNVLAELASQGVEDDGT</sequence>
<dbReference type="GO" id="GO:0007219">
    <property type="term" value="P:Notch signaling pathway"/>
    <property type="evidence" value="ECO:0000318"/>
    <property type="project" value="GO_Central"/>
</dbReference>
<dbReference type="Gene3D" id="3.30.390.130">
    <property type="match status" value="1"/>
</dbReference>
<dbReference type="AlphaFoldDB" id="A7SK88"/>
<feature type="non-terminal residue" evidence="11">
    <location>
        <position position="205"/>
    </location>
</feature>
<dbReference type="Proteomes" id="UP000001593">
    <property type="component" value="Unassembled WGS sequence"/>
</dbReference>
<organism evidence="11 12">
    <name type="scientific">Nematostella vectensis</name>
    <name type="common">Starlet sea anemone</name>
    <dbReference type="NCBI Taxonomy" id="45351"/>
    <lineage>
        <taxon>Eukaryota</taxon>
        <taxon>Metazoa</taxon>
        <taxon>Cnidaria</taxon>
        <taxon>Anthozoa</taxon>
        <taxon>Hexacorallia</taxon>
        <taxon>Actiniaria</taxon>
        <taxon>Edwardsiidae</taxon>
        <taxon>Nematostella</taxon>
    </lineage>
</organism>